<proteinExistence type="predicted"/>
<dbReference type="InterPro" id="IPR013022">
    <property type="entry name" value="Xyl_isomerase-like_TIM-brl"/>
</dbReference>
<dbReference type="PANTHER" id="PTHR12110:SF41">
    <property type="entry name" value="INOSOSE DEHYDRATASE"/>
    <property type="match status" value="1"/>
</dbReference>
<comment type="caution">
    <text evidence="2">The sequence shown here is derived from an EMBL/GenBank/DDBJ whole genome shotgun (WGS) entry which is preliminary data.</text>
</comment>
<evidence type="ECO:0000313" key="2">
    <source>
        <dbReference type="EMBL" id="PWJ53782.1"/>
    </source>
</evidence>
<feature type="domain" description="Xylose isomerase-like TIM barrel" evidence="1">
    <location>
        <begin position="36"/>
        <end position="260"/>
    </location>
</feature>
<keyword evidence="3" id="KW-1185">Reference proteome</keyword>
<gene>
    <name evidence="2" type="ORF">BXY45_11025</name>
</gene>
<dbReference type="InterPro" id="IPR036237">
    <property type="entry name" value="Xyl_isomerase-like_sf"/>
</dbReference>
<accession>A0A316A8F2</accession>
<organism evidence="2 3">
    <name type="scientific">Quadrisphaera granulorum</name>
    <dbReference type="NCBI Taxonomy" id="317664"/>
    <lineage>
        <taxon>Bacteria</taxon>
        <taxon>Bacillati</taxon>
        <taxon>Actinomycetota</taxon>
        <taxon>Actinomycetes</taxon>
        <taxon>Kineosporiales</taxon>
        <taxon>Kineosporiaceae</taxon>
        <taxon>Quadrisphaera</taxon>
    </lineage>
</organism>
<dbReference type="Pfam" id="PF01261">
    <property type="entry name" value="AP_endonuc_2"/>
    <property type="match status" value="1"/>
</dbReference>
<dbReference type="GO" id="GO:0016853">
    <property type="term" value="F:isomerase activity"/>
    <property type="evidence" value="ECO:0007669"/>
    <property type="project" value="UniProtKB-KW"/>
</dbReference>
<keyword evidence="2" id="KW-0413">Isomerase</keyword>
<dbReference type="Proteomes" id="UP000245469">
    <property type="component" value="Unassembled WGS sequence"/>
</dbReference>
<dbReference type="InterPro" id="IPR050312">
    <property type="entry name" value="IolE/XylAMocC-like"/>
</dbReference>
<dbReference type="SUPFAM" id="SSF51658">
    <property type="entry name" value="Xylose isomerase-like"/>
    <property type="match status" value="1"/>
</dbReference>
<dbReference type="EMBL" id="QGDQ01000010">
    <property type="protein sequence ID" value="PWJ53782.1"/>
    <property type="molecule type" value="Genomic_DNA"/>
</dbReference>
<evidence type="ECO:0000313" key="3">
    <source>
        <dbReference type="Proteomes" id="UP000245469"/>
    </source>
</evidence>
<reference evidence="2 3" key="1">
    <citation type="submission" date="2018-03" db="EMBL/GenBank/DDBJ databases">
        <title>Genomic Encyclopedia of Archaeal and Bacterial Type Strains, Phase II (KMG-II): from individual species to whole genera.</title>
        <authorList>
            <person name="Goeker M."/>
        </authorList>
    </citation>
    <scope>NUCLEOTIDE SEQUENCE [LARGE SCALE GENOMIC DNA]</scope>
    <source>
        <strain evidence="2 3">DSM 44889</strain>
    </source>
</reference>
<name>A0A316A8F2_9ACTN</name>
<protein>
    <submittedName>
        <fullName evidence="2">Sugar phosphate isomerase/epimerase</fullName>
    </submittedName>
</protein>
<dbReference type="Gene3D" id="3.20.20.150">
    <property type="entry name" value="Divalent-metal-dependent TIM barrel enzymes"/>
    <property type="match status" value="1"/>
</dbReference>
<evidence type="ECO:0000259" key="1">
    <source>
        <dbReference type="Pfam" id="PF01261"/>
    </source>
</evidence>
<sequence length="264" mass="27582">MTTTPTFAGARRASNQVSVQLYTVREALADDVAGTVARLAELGFASVEPFGELALSDELAAALAAHGIAAPTMHQSFVGSDDDALDALFAAAAARGTRTVIDPFTPPERWRTREDVEAVAAELAAAAAVAARHGVRVGYHNHAHELQSDLDGTTAFEVLAQRLADVAPEVVLEVDTYWVAVGGHDPVALLRRLGEQVVAVHLKDGPATADVLDQVALGQGTLPVADIVAAAPQALRVIELDDSRGDRFAAVADGLAFLREKGLA</sequence>
<dbReference type="PANTHER" id="PTHR12110">
    <property type="entry name" value="HYDROXYPYRUVATE ISOMERASE"/>
    <property type="match status" value="1"/>
</dbReference>
<dbReference type="RefSeq" id="WP_109774084.1">
    <property type="nucleotide sequence ID" value="NZ_QGDQ01000010.1"/>
</dbReference>
<dbReference type="OrthoDB" id="5182842at2"/>
<dbReference type="AlphaFoldDB" id="A0A316A8F2"/>